<evidence type="ECO:0000256" key="3">
    <source>
        <dbReference type="ARBA" id="ARBA00022448"/>
    </source>
</evidence>
<dbReference type="Gene3D" id="1.20.1250.20">
    <property type="entry name" value="MFS general substrate transporter like domains"/>
    <property type="match status" value="1"/>
</dbReference>
<evidence type="ECO:0000313" key="9">
    <source>
        <dbReference type="WBParaSite" id="ACRNAN_Path_260.g969.t1"/>
    </source>
</evidence>
<proteinExistence type="inferred from homology"/>
<feature type="transmembrane region" description="Helical" evidence="7">
    <location>
        <begin position="458"/>
        <end position="481"/>
    </location>
</feature>
<evidence type="ECO:0000256" key="1">
    <source>
        <dbReference type="ARBA" id="ARBA00004141"/>
    </source>
</evidence>
<comment type="similarity">
    <text evidence="2 7">Belongs to the ferroportin (FP) (TC 2.A.100) family. SLC40A subfamily.</text>
</comment>
<comment type="caution">
    <text evidence="7">Lacks conserved residue(s) required for the propagation of feature annotation.</text>
</comment>
<feature type="transmembrane region" description="Helical" evidence="7">
    <location>
        <begin position="248"/>
        <end position="270"/>
    </location>
</feature>
<keyword evidence="8" id="KW-1185">Reference proteome</keyword>
<dbReference type="Pfam" id="PF06963">
    <property type="entry name" value="FPN1"/>
    <property type="match status" value="1"/>
</dbReference>
<organism evidence="8 9">
    <name type="scientific">Acrobeloides nanus</name>
    <dbReference type="NCBI Taxonomy" id="290746"/>
    <lineage>
        <taxon>Eukaryota</taxon>
        <taxon>Metazoa</taxon>
        <taxon>Ecdysozoa</taxon>
        <taxon>Nematoda</taxon>
        <taxon>Chromadorea</taxon>
        <taxon>Rhabditida</taxon>
        <taxon>Tylenchina</taxon>
        <taxon>Cephalobomorpha</taxon>
        <taxon>Cephaloboidea</taxon>
        <taxon>Cephalobidae</taxon>
        <taxon>Acrobeloides</taxon>
    </lineage>
</organism>
<comment type="function">
    <text evidence="7">May be involved in iron transport and iron homeostasis.</text>
</comment>
<evidence type="ECO:0000256" key="4">
    <source>
        <dbReference type="ARBA" id="ARBA00022692"/>
    </source>
</evidence>
<dbReference type="GO" id="GO:0005381">
    <property type="term" value="F:iron ion transmembrane transporter activity"/>
    <property type="evidence" value="ECO:0007669"/>
    <property type="project" value="UniProtKB-UniRule"/>
</dbReference>
<feature type="transmembrane region" description="Helical" evidence="7">
    <location>
        <begin position="12"/>
        <end position="36"/>
    </location>
</feature>
<dbReference type="WBParaSite" id="ACRNAN_Path_260.g969.t1">
    <property type="protein sequence ID" value="ACRNAN_Path_260.g969.t1"/>
    <property type="gene ID" value="ACRNAN_Path_260.g969"/>
</dbReference>
<evidence type="ECO:0000256" key="2">
    <source>
        <dbReference type="ARBA" id="ARBA00006279"/>
    </source>
</evidence>
<dbReference type="PANTHER" id="PTHR11660:SF57">
    <property type="entry name" value="SOLUTE CARRIER FAMILY 40 MEMBER"/>
    <property type="match status" value="1"/>
</dbReference>
<comment type="subcellular location">
    <subcellularLocation>
        <location evidence="1 7">Membrane</location>
        <topology evidence="1 7">Multi-pass membrane protein</topology>
    </subcellularLocation>
</comment>
<evidence type="ECO:0000313" key="8">
    <source>
        <dbReference type="Proteomes" id="UP000887540"/>
    </source>
</evidence>
<dbReference type="Proteomes" id="UP000887540">
    <property type="component" value="Unplaced"/>
</dbReference>
<feature type="transmembrane region" description="Helical" evidence="7">
    <location>
        <begin position="76"/>
        <end position="102"/>
    </location>
</feature>
<reference evidence="9" key="1">
    <citation type="submission" date="2022-11" db="UniProtKB">
        <authorList>
            <consortium name="WormBaseParasite"/>
        </authorList>
    </citation>
    <scope>IDENTIFICATION</scope>
</reference>
<dbReference type="InterPro" id="IPR036259">
    <property type="entry name" value="MFS_trans_sf"/>
</dbReference>
<keyword evidence="5 7" id="KW-1133">Transmembrane helix</keyword>
<keyword evidence="6 7" id="KW-0472">Membrane</keyword>
<dbReference type="SUPFAM" id="SSF103473">
    <property type="entry name" value="MFS general substrate transporter"/>
    <property type="match status" value="1"/>
</dbReference>
<accession>A0A914C4B4</accession>
<feature type="transmembrane region" description="Helical" evidence="7">
    <location>
        <begin position="178"/>
        <end position="198"/>
    </location>
</feature>
<evidence type="ECO:0000256" key="5">
    <source>
        <dbReference type="ARBA" id="ARBA00022989"/>
    </source>
</evidence>
<dbReference type="PANTHER" id="PTHR11660">
    <property type="entry name" value="SOLUTE CARRIER FAMILY 40 MEMBER"/>
    <property type="match status" value="1"/>
</dbReference>
<feature type="transmembrane region" description="Helical" evidence="7">
    <location>
        <begin position="42"/>
        <end position="64"/>
    </location>
</feature>
<dbReference type="AlphaFoldDB" id="A0A914C4B4"/>
<keyword evidence="3 7" id="KW-0813">Transport</keyword>
<protein>
    <recommendedName>
        <fullName evidence="7">Solute carrier family 40 member</fullName>
    </recommendedName>
</protein>
<keyword evidence="7" id="KW-0406">Ion transport</keyword>
<keyword evidence="4 7" id="KW-0812">Transmembrane</keyword>
<name>A0A914C4B4_9BILA</name>
<sequence length="511" mass="56953">MFQLEMPSLTFRLFYINYLFTCICDRLWMIAIAFFMTYFGGMLLVVISQFFGNILSMFLISYLGNWLDRKDRKDGILSVLAVNNWGVAISCGIMAICCILPSEATNLRMSLLILALISHSISRLAATCERIGLTKDWAVVLVKREQNKSLSDTNSTLTIIDQLSFVISPLIVSFMLKYLGYFISAFIIVGWNLFAWIVSRYLLVAIYDEIPELTKRAIKEDPKTNLIKIKSNKSNYGALLKTYARQKVAPAALGLSLLYMTVLSFDGVAISYGKIQGLPEDLIGGIRSFAALLSMSAAVIYRVLEKCLGVRYTGLIGLMFLCGSVTLCSISVYLPGSPFEFIEYFTELTFEKWSGNFMNAVRRVPVNGTIAASKLDDVDWSTWTINGKSMTSVLLFFTGLTIARIGLWIGDLCITQQMQESIPSNERGTVFGVQGSLNSFFSVAKDISLLLLPDPKVFGILIIMSTLFTFSGLVSYSYYLVKTTLTGDNGKPMISIEEAKAELIKEEPEND</sequence>
<evidence type="ECO:0000256" key="6">
    <source>
        <dbReference type="ARBA" id="ARBA00023136"/>
    </source>
</evidence>
<dbReference type="GO" id="GO:0016020">
    <property type="term" value="C:membrane"/>
    <property type="evidence" value="ECO:0007669"/>
    <property type="project" value="UniProtKB-SubCell"/>
</dbReference>
<feature type="transmembrane region" description="Helical" evidence="7">
    <location>
        <begin position="315"/>
        <end position="334"/>
    </location>
</feature>
<dbReference type="InterPro" id="IPR009716">
    <property type="entry name" value="Ferroportin-1"/>
</dbReference>
<feature type="transmembrane region" description="Helical" evidence="7">
    <location>
        <begin position="282"/>
        <end position="303"/>
    </location>
</feature>
<evidence type="ECO:0000256" key="7">
    <source>
        <dbReference type="RuleBase" id="RU365065"/>
    </source>
</evidence>